<dbReference type="GO" id="GO:0016301">
    <property type="term" value="F:kinase activity"/>
    <property type="evidence" value="ECO:0007669"/>
    <property type="project" value="UniProtKB-KW"/>
</dbReference>
<sequence>MPEGLVIRPSSVTRWDCLALGEVMLRFDPAFGRVRETRRVRVCEGGGEYNVARALRKCFGQRAAVATALPDDELGRLAEDLILASGVDTSTILWRPSDGSGPATRVGLNFTEKGYGGRAARGCIDRGHSAASQMRPGEIDWDRLFGRDGVRWFHTGGIFAGLSDGTAAVALEAVQAARRHGTVVSYDLNFRESLWQGRGGAAAARAVNRAIAPFVDVMIGNQEDFLSRLGLDVTLPHPGATQFDAENGVAVVSAAAAAFPSIKVAATTLRDARTAGFNDWGALLWAGGTVYAPRPRKNLEIYDRMGGGDAFASGLAFAFLTGRGPQAAVDCGVAHGALAMTSPGDVSMADADEVLDAAAAG</sequence>
<proteinExistence type="inferred from homology"/>
<dbReference type="InterPro" id="IPR011611">
    <property type="entry name" value="PfkB_dom"/>
</dbReference>
<name>A0A327KDK9_9BRAD</name>
<dbReference type="InterPro" id="IPR029056">
    <property type="entry name" value="Ribokinase-like"/>
</dbReference>
<dbReference type="Gene3D" id="3.40.1190.20">
    <property type="match status" value="1"/>
</dbReference>
<comment type="caution">
    <text evidence="5">The sequence shown here is derived from an EMBL/GenBank/DDBJ whole genome shotgun (WGS) entry which is preliminary data.</text>
</comment>
<evidence type="ECO:0000256" key="1">
    <source>
        <dbReference type="ARBA" id="ARBA00010688"/>
    </source>
</evidence>
<organism evidence="5 6">
    <name type="scientific">Rhodoplanes elegans</name>
    <dbReference type="NCBI Taxonomy" id="29408"/>
    <lineage>
        <taxon>Bacteria</taxon>
        <taxon>Pseudomonadati</taxon>
        <taxon>Pseudomonadota</taxon>
        <taxon>Alphaproteobacteria</taxon>
        <taxon>Hyphomicrobiales</taxon>
        <taxon>Nitrobacteraceae</taxon>
        <taxon>Rhodoplanes</taxon>
    </lineage>
</organism>
<comment type="similarity">
    <text evidence="1">Belongs to the carbohydrate kinase PfkB family.</text>
</comment>
<dbReference type="InterPro" id="IPR052700">
    <property type="entry name" value="Carb_kinase_PfkB-like"/>
</dbReference>
<protein>
    <submittedName>
        <fullName evidence="5">Sugar kinase</fullName>
    </submittedName>
</protein>
<evidence type="ECO:0000256" key="3">
    <source>
        <dbReference type="ARBA" id="ARBA00022777"/>
    </source>
</evidence>
<keyword evidence="6" id="KW-1185">Reference proteome</keyword>
<dbReference type="RefSeq" id="WP_111358731.1">
    <property type="nucleotide sequence ID" value="NZ_NHSK01000103.1"/>
</dbReference>
<dbReference type="AlphaFoldDB" id="A0A327KDK9"/>
<accession>A0A327KDK9</accession>
<reference evidence="5 6" key="1">
    <citation type="submission" date="2017-07" db="EMBL/GenBank/DDBJ databases">
        <title>Draft Genome Sequences of Select Purple Nonsulfur Bacteria.</title>
        <authorList>
            <person name="Lasarre B."/>
            <person name="Mckinlay J.B."/>
        </authorList>
    </citation>
    <scope>NUCLEOTIDE SEQUENCE [LARGE SCALE GENOMIC DNA]</scope>
    <source>
        <strain evidence="5 6">DSM 11907</strain>
    </source>
</reference>
<dbReference type="EMBL" id="NPEU01000259">
    <property type="protein sequence ID" value="RAI35452.1"/>
    <property type="molecule type" value="Genomic_DNA"/>
</dbReference>
<dbReference type="Proteomes" id="UP000248863">
    <property type="component" value="Unassembled WGS sequence"/>
</dbReference>
<dbReference type="PANTHER" id="PTHR43320:SF2">
    <property type="entry name" value="2-DEHYDRO-3-DEOXYGLUCONOKINASE_2-DEHYDRO-3-DEOXYGALACTONOKINASE"/>
    <property type="match status" value="1"/>
</dbReference>
<evidence type="ECO:0000313" key="6">
    <source>
        <dbReference type="Proteomes" id="UP000248863"/>
    </source>
</evidence>
<evidence type="ECO:0000313" key="5">
    <source>
        <dbReference type="EMBL" id="RAI35452.1"/>
    </source>
</evidence>
<dbReference type="OrthoDB" id="9792663at2"/>
<evidence type="ECO:0000256" key="2">
    <source>
        <dbReference type="ARBA" id="ARBA00022679"/>
    </source>
</evidence>
<keyword evidence="3 5" id="KW-0418">Kinase</keyword>
<evidence type="ECO:0000259" key="4">
    <source>
        <dbReference type="Pfam" id="PF00294"/>
    </source>
</evidence>
<dbReference type="PANTHER" id="PTHR43320">
    <property type="entry name" value="SUGAR KINASE"/>
    <property type="match status" value="1"/>
</dbReference>
<gene>
    <name evidence="5" type="ORF">CH338_19195</name>
</gene>
<dbReference type="SUPFAM" id="SSF53613">
    <property type="entry name" value="Ribokinase-like"/>
    <property type="match status" value="1"/>
</dbReference>
<keyword evidence="2" id="KW-0808">Transferase</keyword>
<dbReference type="Pfam" id="PF00294">
    <property type="entry name" value="PfkB"/>
    <property type="match status" value="1"/>
</dbReference>
<dbReference type="CDD" id="cd01166">
    <property type="entry name" value="KdgK"/>
    <property type="match status" value="1"/>
</dbReference>
<feature type="domain" description="Carbohydrate kinase PfkB" evidence="4">
    <location>
        <begin position="19"/>
        <end position="348"/>
    </location>
</feature>